<keyword evidence="7" id="KW-0418">Kinase</keyword>
<evidence type="ECO:0000256" key="1">
    <source>
        <dbReference type="ARBA" id="ARBA00000085"/>
    </source>
</evidence>
<dbReference type="Gene3D" id="3.30.565.10">
    <property type="entry name" value="Histidine kinase-like ATPase, C-terminal domain"/>
    <property type="match status" value="1"/>
</dbReference>
<feature type="transmembrane region" description="Helical" evidence="5">
    <location>
        <begin position="44"/>
        <end position="61"/>
    </location>
</feature>
<keyword evidence="8" id="KW-1185">Reference proteome</keyword>
<dbReference type="PANTHER" id="PTHR43547">
    <property type="entry name" value="TWO-COMPONENT HISTIDINE KINASE"/>
    <property type="match status" value="1"/>
</dbReference>
<dbReference type="GO" id="GO:0016301">
    <property type="term" value="F:kinase activity"/>
    <property type="evidence" value="ECO:0007669"/>
    <property type="project" value="UniProtKB-KW"/>
</dbReference>
<dbReference type="InterPro" id="IPR004358">
    <property type="entry name" value="Sig_transdc_His_kin-like_C"/>
</dbReference>
<evidence type="ECO:0000313" key="8">
    <source>
        <dbReference type="Proteomes" id="UP000606008"/>
    </source>
</evidence>
<dbReference type="PRINTS" id="PR00344">
    <property type="entry name" value="BCTRLSENSOR"/>
</dbReference>
<dbReference type="SMART" id="SM00387">
    <property type="entry name" value="HATPase_c"/>
    <property type="match status" value="1"/>
</dbReference>
<keyword evidence="4" id="KW-0175">Coiled coil</keyword>
<dbReference type="InterPro" id="IPR003661">
    <property type="entry name" value="HisK_dim/P_dom"/>
</dbReference>
<comment type="caution">
    <text evidence="7">The sequence shown here is derived from an EMBL/GenBank/DDBJ whole genome shotgun (WGS) entry which is preliminary data.</text>
</comment>
<dbReference type="Proteomes" id="UP000606008">
    <property type="component" value="Unassembled WGS sequence"/>
</dbReference>
<feature type="coiled-coil region" evidence="4">
    <location>
        <begin position="60"/>
        <end position="87"/>
    </location>
</feature>
<dbReference type="PROSITE" id="PS50109">
    <property type="entry name" value="HIS_KIN"/>
    <property type="match status" value="1"/>
</dbReference>
<accession>A0ABX0QHK7</accession>
<keyword evidence="5" id="KW-1133">Transmembrane helix</keyword>
<organism evidence="7 8">
    <name type="scientific">Fibrivirga algicola</name>
    <dbReference type="NCBI Taxonomy" id="2950420"/>
    <lineage>
        <taxon>Bacteria</taxon>
        <taxon>Pseudomonadati</taxon>
        <taxon>Bacteroidota</taxon>
        <taxon>Cytophagia</taxon>
        <taxon>Cytophagales</taxon>
        <taxon>Spirosomataceae</taxon>
        <taxon>Fibrivirga</taxon>
    </lineage>
</organism>
<gene>
    <name evidence="7" type="ORF">F7231_05335</name>
</gene>
<dbReference type="SUPFAM" id="SSF47384">
    <property type="entry name" value="Homodimeric domain of signal transducing histidine kinase"/>
    <property type="match status" value="1"/>
</dbReference>
<reference evidence="8" key="1">
    <citation type="submission" date="2019-09" db="EMBL/GenBank/DDBJ databases">
        <authorList>
            <person name="Jung D.-H."/>
        </authorList>
    </citation>
    <scope>NUCLEOTIDE SEQUENCE [LARGE SCALE GENOMIC DNA]</scope>
    <source>
        <strain evidence="8">JA-25</strain>
    </source>
</reference>
<dbReference type="Gene3D" id="1.10.287.130">
    <property type="match status" value="1"/>
</dbReference>
<keyword evidence="3" id="KW-0597">Phosphoprotein</keyword>
<dbReference type="PANTHER" id="PTHR43547:SF2">
    <property type="entry name" value="HYBRID SIGNAL TRANSDUCTION HISTIDINE KINASE C"/>
    <property type="match status" value="1"/>
</dbReference>
<dbReference type="InterPro" id="IPR036097">
    <property type="entry name" value="HisK_dim/P_sf"/>
</dbReference>
<evidence type="ECO:0000256" key="5">
    <source>
        <dbReference type="SAM" id="Phobius"/>
    </source>
</evidence>
<dbReference type="InterPro" id="IPR005467">
    <property type="entry name" value="His_kinase_dom"/>
</dbReference>
<dbReference type="InterPro" id="IPR036890">
    <property type="entry name" value="HATPase_C_sf"/>
</dbReference>
<dbReference type="SUPFAM" id="SSF55874">
    <property type="entry name" value="ATPase domain of HSP90 chaperone/DNA topoisomerase II/histidine kinase"/>
    <property type="match status" value="1"/>
</dbReference>
<sequence length="336" mass="36716">MLKNVTVTDHWQHRPALLASLSLVLVVATGQAVVWYWGLSGSRLAAFWAIGVTVLLTGIIAQQRYNQNQLEIRLRESEAEKARLAASIAHLLSTQRAEIDRSIAQETATINAANQTKLRLFSLLSHDLRSPIASIIDSLTLLEHHSLSQAEFTMLAQQLSQSTQKLYKNLENLLAWSLTQLNEISTHPELVNARELADDVVELSSHRASQKQINLTNSLSGSLHLLVDEHQYKMVLCNLIDNALKYTPAGGQVTIWGGTQASWATICVQDTGIGITPDRLAALFTQAVPSPGLHGERGMGLGLQLCSELVSRNGGHLSVSSQPDTGTIFQIKLPLS</sequence>
<evidence type="ECO:0000256" key="4">
    <source>
        <dbReference type="SAM" id="Coils"/>
    </source>
</evidence>
<dbReference type="CDD" id="cd00075">
    <property type="entry name" value="HATPase"/>
    <property type="match status" value="1"/>
</dbReference>
<name>A0ABX0QHK7_9BACT</name>
<proteinExistence type="predicted"/>
<protein>
    <recommendedName>
        <fullName evidence="2">histidine kinase</fullName>
        <ecNumber evidence="2">2.7.13.3</ecNumber>
    </recommendedName>
</protein>
<evidence type="ECO:0000256" key="3">
    <source>
        <dbReference type="ARBA" id="ARBA00022553"/>
    </source>
</evidence>
<dbReference type="Pfam" id="PF02518">
    <property type="entry name" value="HATPase_c"/>
    <property type="match status" value="1"/>
</dbReference>
<keyword evidence="5" id="KW-0812">Transmembrane</keyword>
<keyword evidence="7" id="KW-0808">Transferase</keyword>
<feature type="transmembrane region" description="Helical" evidence="5">
    <location>
        <begin position="16"/>
        <end position="38"/>
    </location>
</feature>
<dbReference type="EMBL" id="WAEL01000002">
    <property type="protein sequence ID" value="NID09584.1"/>
    <property type="molecule type" value="Genomic_DNA"/>
</dbReference>
<dbReference type="InterPro" id="IPR003594">
    <property type="entry name" value="HATPase_dom"/>
</dbReference>
<keyword evidence="5" id="KW-0472">Membrane</keyword>
<evidence type="ECO:0000259" key="6">
    <source>
        <dbReference type="PROSITE" id="PS50109"/>
    </source>
</evidence>
<evidence type="ECO:0000313" key="7">
    <source>
        <dbReference type="EMBL" id="NID09584.1"/>
    </source>
</evidence>
<comment type="catalytic activity">
    <reaction evidence="1">
        <text>ATP + protein L-histidine = ADP + protein N-phospho-L-histidine.</text>
        <dbReference type="EC" id="2.7.13.3"/>
    </reaction>
</comment>
<dbReference type="EC" id="2.7.13.3" evidence="2"/>
<evidence type="ECO:0000256" key="2">
    <source>
        <dbReference type="ARBA" id="ARBA00012438"/>
    </source>
</evidence>
<feature type="domain" description="Histidine kinase" evidence="6">
    <location>
        <begin position="123"/>
        <end position="336"/>
    </location>
</feature>
<dbReference type="CDD" id="cd00082">
    <property type="entry name" value="HisKA"/>
    <property type="match status" value="1"/>
</dbReference>
<dbReference type="RefSeq" id="WP_166691200.1">
    <property type="nucleotide sequence ID" value="NZ_WAEL01000002.1"/>
</dbReference>
<reference evidence="8" key="2">
    <citation type="submission" date="2023-07" db="EMBL/GenBank/DDBJ databases">
        <authorList>
            <person name="Jung D.-H."/>
        </authorList>
    </citation>
    <scope>NUCLEOTIDE SEQUENCE [LARGE SCALE GENOMIC DNA]</scope>
    <source>
        <strain evidence="8">JA-25</strain>
    </source>
</reference>